<keyword evidence="4" id="KW-0597">Phosphoprotein</keyword>
<dbReference type="PROSITE" id="PS50109">
    <property type="entry name" value="HIS_KIN"/>
    <property type="match status" value="1"/>
</dbReference>
<evidence type="ECO:0000256" key="6">
    <source>
        <dbReference type="ARBA" id="ARBA00022692"/>
    </source>
</evidence>
<dbReference type="Gene3D" id="1.10.287.130">
    <property type="match status" value="1"/>
</dbReference>
<evidence type="ECO:0000256" key="5">
    <source>
        <dbReference type="ARBA" id="ARBA00022679"/>
    </source>
</evidence>
<dbReference type="PRINTS" id="PR00344">
    <property type="entry name" value="BCTRLSENSOR"/>
</dbReference>
<comment type="subcellular location">
    <subcellularLocation>
        <location evidence="2">Membrane</location>
    </subcellularLocation>
</comment>
<dbReference type="PROSITE" id="PS50885">
    <property type="entry name" value="HAMP"/>
    <property type="match status" value="1"/>
</dbReference>
<dbReference type="Gene3D" id="3.30.565.10">
    <property type="entry name" value="Histidine kinase-like ATPase, C-terminal domain"/>
    <property type="match status" value="1"/>
</dbReference>
<dbReference type="InterPro" id="IPR003660">
    <property type="entry name" value="HAMP_dom"/>
</dbReference>
<dbReference type="GO" id="GO:0005886">
    <property type="term" value="C:plasma membrane"/>
    <property type="evidence" value="ECO:0007669"/>
    <property type="project" value="TreeGrafter"/>
</dbReference>
<evidence type="ECO:0000256" key="7">
    <source>
        <dbReference type="ARBA" id="ARBA00022777"/>
    </source>
</evidence>
<dbReference type="Pfam" id="PF02518">
    <property type="entry name" value="HATPase_c"/>
    <property type="match status" value="1"/>
</dbReference>
<comment type="catalytic activity">
    <reaction evidence="1">
        <text>ATP + protein L-histidine = ADP + protein N-phospho-L-histidine.</text>
        <dbReference type="EC" id="2.7.13.3"/>
    </reaction>
</comment>
<dbReference type="InterPro" id="IPR003594">
    <property type="entry name" value="HATPase_dom"/>
</dbReference>
<evidence type="ECO:0000313" key="14">
    <source>
        <dbReference type="EMBL" id="MBB6084259.1"/>
    </source>
</evidence>
<dbReference type="InterPro" id="IPR005467">
    <property type="entry name" value="His_kinase_dom"/>
</dbReference>
<dbReference type="SMART" id="SM00388">
    <property type="entry name" value="HisKA"/>
    <property type="match status" value="1"/>
</dbReference>
<evidence type="ECO:0000256" key="3">
    <source>
        <dbReference type="ARBA" id="ARBA00012438"/>
    </source>
</evidence>
<organism evidence="14 15">
    <name type="scientific">Castellaniella defragrans</name>
    <name type="common">Alcaligenes defragrans</name>
    <dbReference type="NCBI Taxonomy" id="75697"/>
    <lineage>
        <taxon>Bacteria</taxon>
        <taxon>Pseudomonadati</taxon>
        <taxon>Pseudomonadota</taxon>
        <taxon>Betaproteobacteria</taxon>
        <taxon>Burkholderiales</taxon>
        <taxon>Alcaligenaceae</taxon>
        <taxon>Castellaniella</taxon>
    </lineage>
</organism>
<dbReference type="SUPFAM" id="SSF55874">
    <property type="entry name" value="ATPase domain of HSP90 chaperone/DNA topoisomerase II/histidine kinase"/>
    <property type="match status" value="1"/>
</dbReference>
<dbReference type="GO" id="GO:0000155">
    <property type="term" value="F:phosphorelay sensor kinase activity"/>
    <property type="evidence" value="ECO:0007669"/>
    <property type="project" value="InterPro"/>
</dbReference>
<evidence type="ECO:0000256" key="9">
    <source>
        <dbReference type="ARBA" id="ARBA00023012"/>
    </source>
</evidence>
<dbReference type="CDD" id="cd00075">
    <property type="entry name" value="HATPase"/>
    <property type="match status" value="1"/>
</dbReference>
<dbReference type="InterPro" id="IPR013727">
    <property type="entry name" value="2CSK_N"/>
</dbReference>
<keyword evidence="8 11" id="KW-1133">Transmembrane helix</keyword>
<name>A0A7W9WPA1_CASDE</name>
<evidence type="ECO:0000256" key="8">
    <source>
        <dbReference type="ARBA" id="ARBA00022989"/>
    </source>
</evidence>
<proteinExistence type="predicted"/>
<dbReference type="InterPro" id="IPR036097">
    <property type="entry name" value="HisK_dim/P_sf"/>
</dbReference>
<keyword evidence="10 11" id="KW-0472">Membrane</keyword>
<dbReference type="EMBL" id="JACHIB010000013">
    <property type="protein sequence ID" value="MBB6084259.1"/>
    <property type="molecule type" value="Genomic_DNA"/>
</dbReference>
<gene>
    <name evidence="14" type="ORF">HNR28_002304</name>
</gene>
<dbReference type="InterPro" id="IPR050428">
    <property type="entry name" value="TCS_sensor_his_kinase"/>
</dbReference>
<evidence type="ECO:0000256" key="1">
    <source>
        <dbReference type="ARBA" id="ARBA00000085"/>
    </source>
</evidence>
<dbReference type="CDD" id="cd00082">
    <property type="entry name" value="HisKA"/>
    <property type="match status" value="1"/>
</dbReference>
<evidence type="ECO:0000259" key="13">
    <source>
        <dbReference type="PROSITE" id="PS50885"/>
    </source>
</evidence>
<dbReference type="Pfam" id="PF00512">
    <property type="entry name" value="HisKA"/>
    <property type="match status" value="1"/>
</dbReference>
<dbReference type="PANTHER" id="PTHR45436">
    <property type="entry name" value="SENSOR HISTIDINE KINASE YKOH"/>
    <property type="match status" value="1"/>
</dbReference>
<dbReference type="AlphaFoldDB" id="A0A7W9WPA1"/>
<feature type="domain" description="Histidine kinase" evidence="12">
    <location>
        <begin position="256"/>
        <end position="477"/>
    </location>
</feature>
<dbReference type="SUPFAM" id="SSF47384">
    <property type="entry name" value="Homodimeric domain of signal transducing histidine kinase"/>
    <property type="match status" value="1"/>
</dbReference>
<feature type="domain" description="HAMP" evidence="13">
    <location>
        <begin position="196"/>
        <end position="248"/>
    </location>
</feature>
<evidence type="ECO:0000256" key="11">
    <source>
        <dbReference type="SAM" id="Phobius"/>
    </source>
</evidence>
<dbReference type="EC" id="2.7.13.3" evidence="3"/>
<keyword evidence="6 11" id="KW-0812">Transmembrane</keyword>
<dbReference type="InterPro" id="IPR036890">
    <property type="entry name" value="HATPase_C_sf"/>
</dbReference>
<dbReference type="InterPro" id="IPR004358">
    <property type="entry name" value="Sig_transdc_His_kin-like_C"/>
</dbReference>
<comment type="caution">
    <text evidence="14">The sequence shown here is derived from an EMBL/GenBank/DDBJ whole genome shotgun (WGS) entry which is preliminary data.</text>
</comment>
<dbReference type="PANTHER" id="PTHR45436:SF1">
    <property type="entry name" value="SENSOR PROTEIN QSEC"/>
    <property type="match status" value="1"/>
</dbReference>
<dbReference type="RefSeq" id="WP_148304933.1">
    <property type="nucleotide sequence ID" value="NZ_JACHIB010000013.1"/>
</dbReference>
<sequence length="483" mass="53362">MFADPVPRRPRRRRATLLGRILLWMIVPLFVLWSIGIVITYFISLNIANSPYDRTLASHLRLLRHEVEQQRLAGGVALSESARTVLAGSADESATSWQILDANGHLLAGDPSIPTPENWGYDIDQIRFRNASLNHQSIRMAYVWGGRDQDGTGFLTVVAEPAEARATLQQEILTGMLTPQLIILPLAAMLAGLGLTQGLEPLSLLQEHMRRRKPSDLSPIRDDLAPAEIVPLIASMNNVLQRLSDSIESQRRFVANAAHQLKTPLAGIRTQCELALREQEPARMRDSLQQLITGSQRATRLVNQLLLLARAESIDPNQSRTTEVLDLLPLAEACTLEWVETALQRRLDLGFESPGEPLPVFGNAVMIRELLNNLIDNALLYTPAGGRVTVRALPEGDRVCLEVQDSGPGIPPEEQSKVFDRFYRILGHGAEGSGLGLAIVREVAEHHHATIAFLPPGNHRDPVSAGTRLRVSFPRDDAPRTRS</sequence>
<keyword evidence="7 14" id="KW-0418">Kinase</keyword>
<feature type="transmembrane region" description="Helical" evidence="11">
    <location>
        <begin position="21"/>
        <end position="43"/>
    </location>
</feature>
<protein>
    <recommendedName>
        <fullName evidence="3">histidine kinase</fullName>
        <ecNumber evidence="3">2.7.13.3</ecNumber>
    </recommendedName>
</protein>
<keyword evidence="9" id="KW-0902">Two-component regulatory system</keyword>
<dbReference type="Proteomes" id="UP000541136">
    <property type="component" value="Unassembled WGS sequence"/>
</dbReference>
<evidence type="ECO:0000256" key="4">
    <source>
        <dbReference type="ARBA" id="ARBA00022553"/>
    </source>
</evidence>
<evidence type="ECO:0000313" key="15">
    <source>
        <dbReference type="Proteomes" id="UP000541136"/>
    </source>
</evidence>
<evidence type="ECO:0000256" key="2">
    <source>
        <dbReference type="ARBA" id="ARBA00004370"/>
    </source>
</evidence>
<evidence type="ECO:0000259" key="12">
    <source>
        <dbReference type="PROSITE" id="PS50109"/>
    </source>
</evidence>
<keyword evidence="5 14" id="KW-0808">Transferase</keyword>
<evidence type="ECO:0000256" key="10">
    <source>
        <dbReference type="ARBA" id="ARBA00023136"/>
    </source>
</evidence>
<dbReference type="SMART" id="SM00387">
    <property type="entry name" value="HATPase_c"/>
    <property type="match status" value="1"/>
</dbReference>
<dbReference type="Pfam" id="PF08521">
    <property type="entry name" value="2CSK_N"/>
    <property type="match status" value="1"/>
</dbReference>
<dbReference type="InterPro" id="IPR003661">
    <property type="entry name" value="HisK_dim/P_dom"/>
</dbReference>
<accession>A0A7W9WPA1</accession>
<reference evidence="14 15" key="1">
    <citation type="submission" date="2020-08" db="EMBL/GenBank/DDBJ databases">
        <title>Genomic Encyclopedia of Type Strains, Phase IV (KMG-IV): sequencing the most valuable type-strain genomes for metagenomic binning, comparative biology and taxonomic classification.</title>
        <authorList>
            <person name="Goeker M."/>
        </authorList>
    </citation>
    <scope>NUCLEOTIDE SEQUENCE [LARGE SCALE GENOMIC DNA]</scope>
    <source>
        <strain evidence="14 15">DSM 12141</strain>
    </source>
</reference>